<feature type="transmembrane region" description="Helical" evidence="1">
    <location>
        <begin position="354"/>
        <end position="371"/>
    </location>
</feature>
<evidence type="ECO:0000313" key="3">
    <source>
        <dbReference type="Proteomes" id="UP000298277"/>
    </source>
</evidence>
<evidence type="ECO:0000313" key="2">
    <source>
        <dbReference type="EMBL" id="TGK38362.1"/>
    </source>
</evidence>
<feature type="transmembrane region" description="Helical" evidence="1">
    <location>
        <begin position="378"/>
        <end position="397"/>
    </location>
</feature>
<reference evidence="2" key="1">
    <citation type="journal article" date="2019" name="PLoS Negl. Trop. Dis.">
        <title>Revisiting the worldwide diversity of Leptospira species in the environment.</title>
        <authorList>
            <person name="Vincent A.T."/>
            <person name="Schiettekatte O."/>
            <person name="Bourhy P."/>
            <person name="Veyrier F.J."/>
            <person name="Picardeau M."/>
        </authorList>
    </citation>
    <scope>NUCLEOTIDE SEQUENCE [LARGE SCALE GENOMIC DNA]</scope>
    <source>
        <strain evidence="2">201800299</strain>
    </source>
</reference>
<feature type="transmembrane region" description="Helical" evidence="1">
    <location>
        <begin position="174"/>
        <end position="205"/>
    </location>
</feature>
<keyword evidence="1" id="KW-0812">Transmembrane</keyword>
<keyword evidence="1" id="KW-0472">Membrane</keyword>
<comment type="caution">
    <text evidence="2">The sequence shown here is derived from an EMBL/GenBank/DDBJ whole genome shotgun (WGS) entry which is preliminary data.</text>
</comment>
<feature type="transmembrane region" description="Helical" evidence="1">
    <location>
        <begin position="79"/>
        <end position="100"/>
    </location>
</feature>
<dbReference type="OrthoDB" id="314254at2"/>
<feature type="transmembrane region" description="Helical" evidence="1">
    <location>
        <begin position="329"/>
        <end position="348"/>
    </location>
</feature>
<dbReference type="AlphaFoldDB" id="A0A5F1YF53"/>
<dbReference type="EMBL" id="RQFA01000010">
    <property type="protein sequence ID" value="TGK38362.1"/>
    <property type="molecule type" value="Genomic_DNA"/>
</dbReference>
<sequence>MLRYLVALILFFVSLGISLAESPEEIYLNSDILYLPALALDLFRDGGSFFSWSFTPSPYFFPDLPVVSVLLFLFDNAYQALYCFAFLQILTFTVLMERFWIFVQEEHIGKKLSIRESRSVRSWVLVLVSILLLGASRFPTFYILFLPSIHTSAFLISLYTWPFIHQTTQRRSRIFLFLTLLFTVISDRILVVELVLPVFFAGIFFPELPPNDRDRRPSGVWKRLLPENGRLVLSAGILGLLSHSILKSFLYIERPGTIPFPLSLDRAVADGTRFFEDAAAWFRAVIHAGVRDSTSNVAADFPAPAITFLCYATALCLSLFRINRTKSDVFLAFFFSLLFFLPIAAGSYVDQYSLRYAAPALILAPAYLGFVSGFRKKFLNAALFACFLIAATAWNSLPKPFDNTLFRNDRWTPEETSCVDKIAERHGISLAVADFWTAKRIRVFSQNKLPAIHAAYGTLEGSHTISNRDWYLRKYDSPVAVLTRGLGNENVLSNYGVPDKKTGCGTLEIWIYENPERILQAMRRPFQKTK</sequence>
<proteinExistence type="predicted"/>
<dbReference type="RefSeq" id="WP_135591865.1">
    <property type="nucleotide sequence ID" value="NZ_RQEZ01000003.1"/>
</dbReference>
<dbReference type="Proteomes" id="UP000298277">
    <property type="component" value="Unassembled WGS sequence"/>
</dbReference>
<evidence type="ECO:0000256" key="1">
    <source>
        <dbReference type="SAM" id="Phobius"/>
    </source>
</evidence>
<gene>
    <name evidence="2" type="ORF">EHQ17_01575</name>
</gene>
<name>A0A5F1YF53_9LEPT</name>
<organism evidence="2 3">
    <name type="scientific">Leptospira gomenensis</name>
    <dbReference type="NCBI Taxonomy" id="2484974"/>
    <lineage>
        <taxon>Bacteria</taxon>
        <taxon>Pseudomonadati</taxon>
        <taxon>Spirochaetota</taxon>
        <taxon>Spirochaetia</taxon>
        <taxon>Leptospirales</taxon>
        <taxon>Leptospiraceae</taxon>
        <taxon>Leptospira</taxon>
    </lineage>
</organism>
<feature type="transmembrane region" description="Helical" evidence="1">
    <location>
        <begin position="142"/>
        <end position="162"/>
    </location>
</feature>
<keyword evidence="3" id="KW-1185">Reference proteome</keyword>
<protein>
    <recommendedName>
        <fullName evidence="4">Glycosyltransferase RgtA/B/C/D-like domain-containing protein</fullName>
    </recommendedName>
</protein>
<feature type="transmembrane region" description="Helical" evidence="1">
    <location>
        <begin position="301"/>
        <end position="322"/>
    </location>
</feature>
<accession>A0A5F1YF53</accession>
<evidence type="ECO:0008006" key="4">
    <source>
        <dbReference type="Google" id="ProtNLM"/>
    </source>
</evidence>
<keyword evidence="1" id="KW-1133">Transmembrane helix</keyword>